<comment type="caution">
    <text evidence="4">The sequence shown here is derived from an EMBL/GenBank/DDBJ whole genome shotgun (WGS) entry which is preliminary data.</text>
</comment>
<feature type="compositionally biased region" description="Basic and acidic residues" evidence="1">
    <location>
        <begin position="411"/>
        <end position="425"/>
    </location>
</feature>
<feature type="compositionally biased region" description="Basic and acidic residues" evidence="1">
    <location>
        <begin position="169"/>
        <end position="180"/>
    </location>
</feature>
<dbReference type="InterPro" id="IPR055126">
    <property type="entry name" value="EDR4-like_N"/>
</dbReference>
<dbReference type="PANTHER" id="PTHR31105:SF38">
    <property type="entry name" value="PROTEIN ENHANCED DISEASE RESISTANCE 4"/>
    <property type="match status" value="1"/>
</dbReference>
<feature type="domain" description="Probable zinc-ribbon" evidence="2">
    <location>
        <begin position="850"/>
        <end position="894"/>
    </location>
</feature>
<evidence type="ECO:0008006" key="6">
    <source>
        <dbReference type="Google" id="ProtNLM"/>
    </source>
</evidence>
<dbReference type="InterPro" id="IPR021480">
    <property type="entry name" value="Zinc_ribbon_12"/>
</dbReference>
<accession>A0ABD3A004</accession>
<feature type="compositionally biased region" description="Basic and acidic residues" evidence="1">
    <location>
        <begin position="352"/>
        <end position="364"/>
    </location>
</feature>
<keyword evidence="5" id="KW-1185">Reference proteome</keyword>
<evidence type="ECO:0000259" key="2">
    <source>
        <dbReference type="Pfam" id="PF11331"/>
    </source>
</evidence>
<feature type="region of interest" description="Disordered" evidence="1">
    <location>
        <begin position="320"/>
        <end position="387"/>
    </location>
</feature>
<evidence type="ECO:0000256" key="1">
    <source>
        <dbReference type="SAM" id="MobiDB-lite"/>
    </source>
</evidence>
<feature type="region of interest" description="Disordered" evidence="1">
    <location>
        <begin position="41"/>
        <end position="252"/>
    </location>
</feature>
<sequence>MTNQTTTKIRLVRCPKCLLLLPEPEIPVYKCGGCGTVLQAKNRKKDTEESGSSCDGTDVEKKRELDYIHDQKEITSPNQEANSSAEGESSPDTSNIRNQDDFQDCNGKQTGNKNLPHELPSSPELSRQTNEDTSNIRNQDDFQDCNGKQTGNKNLPHELPSSPELSRQTNEDKSNIRNQDDFQDCNGKQTGDKNLPHELPSSPELSRQTNEDLSPEAREQMEQVEHEFHSDQNMHAYETEFGDSKRSWSRGRSFSDDFYSSREFLCHETEDSSPEHQTNMAFAESNTTSDHCASQIACENCIREQHEDSNFINKISALIEDKQDKSDFSPEGAALDDGDESKFLSQDVDCSNESKFDGHSKEFPKNSSSSEFPKTSSSSQEISSSIVVVPEKPSPVVEANAEVEEYSSGHNFDRLKTENTLDKNDTGSSDADENALDESIPLDNDHSPDYQQLRASQKIIPRGFGHGNSVDTLDDLPLVNLIPELGVKNVNLSKSATRIYYGNDGSASSIDGFGDRIPGRVSKPPKRKFKHANFNNSNGLHREDGTPANEILSSNLELQDQTILRSGVNEILSSESEVLHQARKSSILPEKNHPTMKYRNHQDDLHDPRSYGHSIGSRIREEKDEHVSKLPFVPNCSLAGRRKGNPIHYAYNGLQHYSVFCSPDAPSYTEPDKLELLRMVNELKDELNRMHISNSRFPPRVIREEKYTPLFYDRQLAPVKEISADLRYSGYPGRYSQGNQRMAFSGDASDYRRHVDCACLHCHPQDWHRSVQLPSHTIFHNKVHCMAHSSTRYNGQCSASSSPRHYKNSEFSVWDRETKSDYQRHRDNAIKKLQLLERFQLTKRHLRPVAGGTPIVACYHCSKLLQLPADFLLLGRRCHKLRCNSCGKVMKFSLQSNTHLVPYIADAVAPPPSMVDDCSESIRRRNLASTSFSNDNNPHAEPFSCTDDYGMSFDRSFSTEGEPSLITAPVHIVERNSVMPSDDRKMKSALSEYQQTNANSKENLELLESSSKRSKWQMTSSEIKEVGGFPLHSLMGYRSPSAVMRN</sequence>
<proteinExistence type="predicted"/>
<feature type="compositionally biased region" description="Polar residues" evidence="1">
    <location>
        <begin position="74"/>
        <end position="97"/>
    </location>
</feature>
<feature type="compositionally biased region" description="Polar residues" evidence="1">
    <location>
        <begin position="203"/>
        <end position="212"/>
    </location>
</feature>
<evidence type="ECO:0000313" key="5">
    <source>
        <dbReference type="Proteomes" id="UP001630127"/>
    </source>
</evidence>
<name>A0ABD3A004_9GENT</name>
<protein>
    <recommendedName>
        <fullName evidence="6">Zinc-ribbon domain-containing protein</fullName>
    </recommendedName>
</protein>
<dbReference type="Pfam" id="PF22910">
    <property type="entry name" value="EDR4-like_1st"/>
    <property type="match status" value="1"/>
</dbReference>
<dbReference type="Pfam" id="PF11331">
    <property type="entry name" value="Zn_ribbon_12"/>
    <property type="match status" value="1"/>
</dbReference>
<dbReference type="InterPro" id="IPR040244">
    <property type="entry name" value="EDR4-like"/>
</dbReference>
<feature type="region of interest" description="Disordered" evidence="1">
    <location>
        <begin position="403"/>
        <end position="446"/>
    </location>
</feature>
<dbReference type="Proteomes" id="UP001630127">
    <property type="component" value="Unassembled WGS sequence"/>
</dbReference>
<evidence type="ECO:0000259" key="3">
    <source>
        <dbReference type="Pfam" id="PF22910"/>
    </source>
</evidence>
<dbReference type="PANTHER" id="PTHR31105">
    <property type="entry name" value="EXTRA-LARGE G-PROTEIN-LIKE"/>
    <property type="match status" value="1"/>
</dbReference>
<feature type="compositionally biased region" description="Basic and acidic residues" evidence="1">
    <location>
        <begin position="215"/>
        <end position="232"/>
    </location>
</feature>
<feature type="compositionally biased region" description="Basic and acidic residues" evidence="1">
    <location>
        <begin position="58"/>
        <end position="73"/>
    </location>
</feature>
<evidence type="ECO:0000313" key="4">
    <source>
        <dbReference type="EMBL" id="KAL3524077.1"/>
    </source>
</evidence>
<dbReference type="EMBL" id="JBJUIK010000007">
    <property type="protein sequence ID" value="KAL3524077.1"/>
    <property type="molecule type" value="Genomic_DNA"/>
</dbReference>
<gene>
    <name evidence="4" type="ORF">ACH5RR_016911</name>
</gene>
<feature type="compositionally biased region" description="Low complexity" evidence="1">
    <location>
        <begin position="367"/>
        <end position="387"/>
    </location>
</feature>
<organism evidence="4 5">
    <name type="scientific">Cinchona calisaya</name>
    <dbReference type="NCBI Taxonomy" id="153742"/>
    <lineage>
        <taxon>Eukaryota</taxon>
        <taxon>Viridiplantae</taxon>
        <taxon>Streptophyta</taxon>
        <taxon>Embryophyta</taxon>
        <taxon>Tracheophyta</taxon>
        <taxon>Spermatophyta</taxon>
        <taxon>Magnoliopsida</taxon>
        <taxon>eudicotyledons</taxon>
        <taxon>Gunneridae</taxon>
        <taxon>Pentapetalae</taxon>
        <taxon>asterids</taxon>
        <taxon>lamiids</taxon>
        <taxon>Gentianales</taxon>
        <taxon>Rubiaceae</taxon>
        <taxon>Cinchonoideae</taxon>
        <taxon>Cinchoneae</taxon>
        <taxon>Cinchona</taxon>
    </lineage>
</organism>
<dbReference type="AlphaFoldDB" id="A0ABD3A004"/>
<reference evidence="4 5" key="1">
    <citation type="submission" date="2024-11" db="EMBL/GenBank/DDBJ databases">
        <title>A near-complete genome assembly of Cinchona calisaya.</title>
        <authorList>
            <person name="Lian D.C."/>
            <person name="Zhao X.W."/>
            <person name="Wei L."/>
        </authorList>
    </citation>
    <scope>NUCLEOTIDE SEQUENCE [LARGE SCALE GENOMIC DNA]</scope>
    <source>
        <tissue evidence="4">Nenye</tissue>
    </source>
</reference>
<feature type="compositionally biased region" description="Polar residues" evidence="1">
    <location>
        <begin position="123"/>
        <end position="137"/>
    </location>
</feature>
<feature type="domain" description="Enhanced disease resistance 4-like N-terminal" evidence="3">
    <location>
        <begin position="8"/>
        <end position="40"/>
    </location>
</feature>